<feature type="compositionally biased region" description="Low complexity" evidence="1">
    <location>
        <begin position="159"/>
        <end position="182"/>
    </location>
</feature>
<evidence type="ECO:0000313" key="3">
    <source>
        <dbReference type="Proteomes" id="UP000198280"/>
    </source>
</evidence>
<accession>A0A239FCY9</accession>
<keyword evidence="3" id="KW-1185">Reference proteome</keyword>
<sequence length="182" mass="19679">MDRTPATGAAPAAPVPVRLLTVLYDPDCSLCSSVRRWLERQRQIVPLDLVPVGSEEARRRFPELDHTATLREITVVGDSGQVYRDDAAWLVCLWALAEYRPMAHRLGTRAGAPVARAAVLAAARYREAQWGRGAAATGWGGRMYTSGEGWSYDPKEGWTHTAPHATPDTAPDACADGCAPPG</sequence>
<gene>
    <name evidence="2" type="ORF">SAMN05216252_106431</name>
</gene>
<dbReference type="AlphaFoldDB" id="A0A239FCY9"/>
<dbReference type="InterPro" id="IPR007263">
    <property type="entry name" value="DCC1-like"/>
</dbReference>
<dbReference type="OrthoDB" id="277004at2"/>
<proteinExistence type="predicted"/>
<evidence type="ECO:0000256" key="1">
    <source>
        <dbReference type="SAM" id="MobiDB-lite"/>
    </source>
</evidence>
<dbReference type="Proteomes" id="UP000198280">
    <property type="component" value="Unassembled WGS sequence"/>
</dbReference>
<feature type="region of interest" description="Disordered" evidence="1">
    <location>
        <begin position="158"/>
        <end position="182"/>
    </location>
</feature>
<reference evidence="2 3" key="1">
    <citation type="submission" date="2017-06" db="EMBL/GenBank/DDBJ databases">
        <authorList>
            <person name="Kim H.J."/>
            <person name="Triplett B.A."/>
        </authorList>
    </citation>
    <scope>NUCLEOTIDE SEQUENCE [LARGE SCALE GENOMIC DNA]</scope>
    <source>
        <strain evidence="2 3">CGMCC 4.1858</strain>
    </source>
</reference>
<dbReference type="EMBL" id="FZOF01000006">
    <property type="protein sequence ID" value="SNS54601.1"/>
    <property type="molecule type" value="Genomic_DNA"/>
</dbReference>
<evidence type="ECO:0000313" key="2">
    <source>
        <dbReference type="EMBL" id="SNS54601.1"/>
    </source>
</evidence>
<dbReference type="GO" id="GO:0015035">
    <property type="term" value="F:protein-disulfide reductase activity"/>
    <property type="evidence" value="ECO:0007669"/>
    <property type="project" value="InterPro"/>
</dbReference>
<organism evidence="2 3">
    <name type="scientific">Actinacidiphila glaucinigra</name>
    <dbReference type="NCBI Taxonomy" id="235986"/>
    <lineage>
        <taxon>Bacteria</taxon>
        <taxon>Bacillati</taxon>
        <taxon>Actinomycetota</taxon>
        <taxon>Actinomycetes</taxon>
        <taxon>Kitasatosporales</taxon>
        <taxon>Streptomycetaceae</taxon>
        <taxon>Actinacidiphila</taxon>
    </lineage>
</organism>
<dbReference type="RefSeq" id="WP_089224373.1">
    <property type="nucleotide sequence ID" value="NZ_FZOF01000006.1"/>
</dbReference>
<protein>
    <submittedName>
        <fullName evidence="2">Predicted thiol-disulfide oxidoreductase YuxK, DCC family</fullName>
    </submittedName>
</protein>
<dbReference type="Pfam" id="PF04134">
    <property type="entry name" value="DCC1-like"/>
    <property type="match status" value="1"/>
</dbReference>
<name>A0A239FCY9_9ACTN</name>